<proteinExistence type="predicted"/>
<reference evidence="2" key="1">
    <citation type="journal article" date="2023" name="Mol. Phylogenet. Evol.">
        <title>Genome-scale phylogeny and comparative genomics of the fungal order Sordariales.</title>
        <authorList>
            <person name="Hensen N."/>
            <person name="Bonometti L."/>
            <person name="Westerberg I."/>
            <person name="Brannstrom I.O."/>
            <person name="Guillou S."/>
            <person name="Cros-Aarteil S."/>
            <person name="Calhoun S."/>
            <person name="Haridas S."/>
            <person name="Kuo A."/>
            <person name="Mondo S."/>
            <person name="Pangilinan J."/>
            <person name="Riley R."/>
            <person name="LaButti K."/>
            <person name="Andreopoulos B."/>
            <person name="Lipzen A."/>
            <person name="Chen C."/>
            <person name="Yan M."/>
            <person name="Daum C."/>
            <person name="Ng V."/>
            <person name="Clum A."/>
            <person name="Steindorff A."/>
            <person name="Ohm R.A."/>
            <person name="Martin F."/>
            <person name="Silar P."/>
            <person name="Natvig D.O."/>
            <person name="Lalanne C."/>
            <person name="Gautier V."/>
            <person name="Ament-Velasquez S.L."/>
            <person name="Kruys A."/>
            <person name="Hutchinson M.I."/>
            <person name="Powell A.J."/>
            <person name="Barry K."/>
            <person name="Miller A.N."/>
            <person name="Grigoriev I.V."/>
            <person name="Debuchy R."/>
            <person name="Gladieux P."/>
            <person name="Hiltunen Thoren M."/>
            <person name="Johannesson H."/>
        </authorList>
    </citation>
    <scope>NUCLEOTIDE SEQUENCE</scope>
    <source>
        <strain evidence="2">CBS 118394</strain>
    </source>
</reference>
<feature type="transmembrane region" description="Helical" evidence="1">
    <location>
        <begin position="55"/>
        <end position="78"/>
    </location>
</feature>
<keyword evidence="3" id="KW-1185">Reference proteome</keyword>
<dbReference type="EMBL" id="JAUEDM010000002">
    <property type="protein sequence ID" value="KAK3325868.1"/>
    <property type="molecule type" value="Genomic_DNA"/>
</dbReference>
<gene>
    <name evidence="2" type="ORF">B0H66DRAFT_616594</name>
</gene>
<accession>A0AAE0IJ39</accession>
<evidence type="ECO:0000313" key="2">
    <source>
        <dbReference type="EMBL" id="KAK3325868.1"/>
    </source>
</evidence>
<comment type="caution">
    <text evidence="2">The sequence shown here is derived from an EMBL/GenBank/DDBJ whole genome shotgun (WGS) entry which is preliminary data.</text>
</comment>
<keyword evidence="1" id="KW-0472">Membrane</keyword>
<protein>
    <submittedName>
        <fullName evidence="2">Uncharacterized protein</fullName>
    </submittedName>
</protein>
<dbReference type="Proteomes" id="UP001283341">
    <property type="component" value="Unassembled WGS sequence"/>
</dbReference>
<keyword evidence="1" id="KW-1133">Transmembrane helix</keyword>
<reference evidence="2" key="2">
    <citation type="submission" date="2023-06" db="EMBL/GenBank/DDBJ databases">
        <authorList>
            <consortium name="Lawrence Berkeley National Laboratory"/>
            <person name="Haridas S."/>
            <person name="Hensen N."/>
            <person name="Bonometti L."/>
            <person name="Westerberg I."/>
            <person name="Brannstrom I.O."/>
            <person name="Guillou S."/>
            <person name="Cros-Aarteil S."/>
            <person name="Calhoun S."/>
            <person name="Kuo A."/>
            <person name="Mondo S."/>
            <person name="Pangilinan J."/>
            <person name="Riley R."/>
            <person name="Labutti K."/>
            <person name="Andreopoulos B."/>
            <person name="Lipzen A."/>
            <person name="Chen C."/>
            <person name="Yanf M."/>
            <person name="Daum C."/>
            <person name="Ng V."/>
            <person name="Clum A."/>
            <person name="Steindorff A."/>
            <person name="Ohm R."/>
            <person name="Martin F."/>
            <person name="Silar P."/>
            <person name="Natvig D."/>
            <person name="Lalanne C."/>
            <person name="Gautier V."/>
            <person name="Ament-Velasquez S.L."/>
            <person name="Kruys A."/>
            <person name="Hutchinson M.I."/>
            <person name="Powell A.J."/>
            <person name="Barry K."/>
            <person name="Miller A.N."/>
            <person name="Grigoriev I.V."/>
            <person name="Debuchy R."/>
            <person name="Gladieux P."/>
            <person name="Thoren M.H."/>
            <person name="Johannesson H."/>
        </authorList>
    </citation>
    <scope>NUCLEOTIDE SEQUENCE</scope>
    <source>
        <strain evidence="2">CBS 118394</strain>
    </source>
</reference>
<organism evidence="2 3">
    <name type="scientific">Apodospora peruviana</name>
    <dbReference type="NCBI Taxonomy" id="516989"/>
    <lineage>
        <taxon>Eukaryota</taxon>
        <taxon>Fungi</taxon>
        <taxon>Dikarya</taxon>
        <taxon>Ascomycota</taxon>
        <taxon>Pezizomycotina</taxon>
        <taxon>Sordariomycetes</taxon>
        <taxon>Sordariomycetidae</taxon>
        <taxon>Sordariales</taxon>
        <taxon>Lasiosphaeriaceae</taxon>
        <taxon>Apodospora</taxon>
    </lineage>
</organism>
<evidence type="ECO:0000256" key="1">
    <source>
        <dbReference type="SAM" id="Phobius"/>
    </source>
</evidence>
<dbReference type="AlphaFoldDB" id="A0AAE0IJ39"/>
<sequence length="173" mass="19680">MGQYVFVFASGPDSETCYVGDENIISEAKIYKSFHAGRYVPRLTDLSFSLSLFHASIRFVVAQVTCLLLTVIYSFAVSSFTRAQRRRKTTPSIHLFIIINGKCVYHFRQIVESNSDIQNASHAAQRIGRAPPHPGHGHLLLLAVRQPDRDGRARARAVDHRRCSRCWPRRGRR</sequence>
<keyword evidence="1" id="KW-0812">Transmembrane</keyword>
<name>A0AAE0IJ39_9PEZI</name>
<evidence type="ECO:0000313" key="3">
    <source>
        <dbReference type="Proteomes" id="UP001283341"/>
    </source>
</evidence>